<dbReference type="Pfam" id="PF13923">
    <property type="entry name" value="zf-C3HC4_2"/>
    <property type="match status" value="1"/>
</dbReference>
<accession>A0A2T6ZXX2</accession>
<evidence type="ECO:0000256" key="4">
    <source>
        <dbReference type="PROSITE-ProRule" id="PRU00175"/>
    </source>
</evidence>
<dbReference type="STRING" id="42251.A0A2T6ZXX2"/>
<feature type="domain" description="Lon N-terminal" evidence="6">
    <location>
        <begin position="283"/>
        <end position="507"/>
    </location>
</feature>
<dbReference type="SMART" id="SM00464">
    <property type="entry name" value="LON"/>
    <property type="match status" value="1"/>
</dbReference>
<evidence type="ECO:0000256" key="3">
    <source>
        <dbReference type="ARBA" id="ARBA00022833"/>
    </source>
</evidence>
<dbReference type="InterPro" id="IPR015947">
    <property type="entry name" value="PUA-like_sf"/>
</dbReference>
<dbReference type="PROSITE" id="PS51787">
    <property type="entry name" value="LON_N"/>
    <property type="match status" value="1"/>
</dbReference>
<evidence type="ECO:0000313" key="8">
    <source>
        <dbReference type="Proteomes" id="UP000244722"/>
    </source>
</evidence>
<protein>
    <submittedName>
        <fullName evidence="7">PUA-like domain-containing protein</fullName>
    </submittedName>
</protein>
<dbReference type="PROSITE" id="PS00518">
    <property type="entry name" value="ZF_RING_1"/>
    <property type="match status" value="1"/>
</dbReference>
<dbReference type="SUPFAM" id="SSF88697">
    <property type="entry name" value="PUA domain-like"/>
    <property type="match status" value="1"/>
</dbReference>
<dbReference type="Pfam" id="PF02190">
    <property type="entry name" value="LON_substr_bdg"/>
    <property type="match status" value="1"/>
</dbReference>
<keyword evidence="1" id="KW-0479">Metal-binding</keyword>
<evidence type="ECO:0000259" key="6">
    <source>
        <dbReference type="PROSITE" id="PS51787"/>
    </source>
</evidence>
<reference evidence="7 8" key="1">
    <citation type="submission" date="2017-04" db="EMBL/GenBank/DDBJ databases">
        <title>Draft genome sequence of Tuber borchii Vittad., a whitish edible truffle.</title>
        <authorList>
            <consortium name="DOE Joint Genome Institute"/>
            <person name="Murat C."/>
            <person name="Kuo A."/>
            <person name="Barry K.W."/>
            <person name="Clum A."/>
            <person name="Dockter R.B."/>
            <person name="Fauchery L."/>
            <person name="Iotti M."/>
            <person name="Kohler A."/>
            <person name="Labutti K."/>
            <person name="Lindquist E.A."/>
            <person name="Lipzen A."/>
            <person name="Ohm R.A."/>
            <person name="Wang M."/>
            <person name="Grigoriev I.V."/>
            <person name="Zambonelli A."/>
            <person name="Martin F.M."/>
        </authorList>
    </citation>
    <scope>NUCLEOTIDE SEQUENCE [LARGE SCALE GENOMIC DNA]</scope>
    <source>
        <strain evidence="7 8">Tbo3840</strain>
    </source>
</reference>
<name>A0A2T6ZXX2_TUBBO</name>
<dbReference type="InterPro" id="IPR003111">
    <property type="entry name" value="Lon_prtase_N"/>
</dbReference>
<evidence type="ECO:0000256" key="2">
    <source>
        <dbReference type="ARBA" id="ARBA00022771"/>
    </source>
</evidence>
<dbReference type="PROSITE" id="PS50089">
    <property type="entry name" value="ZF_RING_2"/>
    <property type="match status" value="1"/>
</dbReference>
<dbReference type="InterPro" id="IPR017907">
    <property type="entry name" value="Znf_RING_CS"/>
</dbReference>
<evidence type="ECO:0000259" key="5">
    <source>
        <dbReference type="PROSITE" id="PS50089"/>
    </source>
</evidence>
<dbReference type="OrthoDB" id="264917at2759"/>
<dbReference type="InterPro" id="IPR046336">
    <property type="entry name" value="Lon_prtase_N_sf"/>
</dbReference>
<evidence type="ECO:0000313" key="7">
    <source>
        <dbReference type="EMBL" id="PUU80331.1"/>
    </source>
</evidence>
<dbReference type="Gene3D" id="1.20.58.1480">
    <property type="match status" value="1"/>
</dbReference>
<keyword evidence="3" id="KW-0862">Zinc</keyword>
<dbReference type="InterPro" id="IPR001841">
    <property type="entry name" value="Znf_RING"/>
</dbReference>
<dbReference type="EMBL" id="NESQ01000068">
    <property type="protein sequence ID" value="PUU80331.1"/>
    <property type="molecule type" value="Genomic_DNA"/>
</dbReference>
<dbReference type="GO" id="GO:0061630">
    <property type="term" value="F:ubiquitin protein ligase activity"/>
    <property type="evidence" value="ECO:0007669"/>
    <property type="project" value="TreeGrafter"/>
</dbReference>
<keyword evidence="8" id="KW-1185">Reference proteome</keyword>
<sequence>MEKAPPSPDISPQPGLDAFQDARAIVRLTQCSVCSLPLRSPRTLPCGNSLCHKCMPECHVRQNISYPSVAGRREGFSCPFPDCAKEHSAADCNLDVTLAKVMEIVDRELGSQTQFPEDTALEVVVNVDCAGGYGERKSRMYGGRLAAIYALSKQGELYYDEDVTCTPLSGDNFGASYLDYDALERLMDKARADLECQVCYGMLLDPVTTYCGHTFCRGCLERVLDHSRHCPSCRRLMHLPSVLPAQSSNKRLTELLVGLCPEALSQRALAGAMESMAGSGDGGLLTPIFVCTASYPGMPTPLHIFEPRYRLMVRRACESGVKKFGMLLPNRTGIPQGDLGVTPFMQYGTMLQIEEISMYPDGRSDIWTVGVSRFRVKRWGIRDEYIVADVERVDDIPIIEEEAIEALETTLCLSSAQEAHAPWMGLPTQTLLDIGHQFVDQMQAISAPWLHENNILAFGQRPDDPALFPYWLASVLPVTETEKYRLLCSTSVRERLQIVVGWIKKIETHRWFSPSTCVII</sequence>
<comment type="caution">
    <text evidence="7">The sequence shown here is derived from an EMBL/GenBank/DDBJ whole genome shotgun (WGS) entry which is preliminary data.</text>
</comment>
<evidence type="ECO:0000256" key="1">
    <source>
        <dbReference type="ARBA" id="ARBA00022723"/>
    </source>
</evidence>
<dbReference type="CDD" id="cd16514">
    <property type="entry name" value="RING-HC_LONFs_rpt2"/>
    <property type="match status" value="1"/>
</dbReference>
<dbReference type="PANTHER" id="PTHR23327:SF42">
    <property type="entry name" value="LON PEPTIDASE N-TERMINAL DOMAIN AND RING FINGER PROTEIN C14F5.10C"/>
    <property type="match status" value="1"/>
</dbReference>
<dbReference type="GO" id="GO:0008270">
    <property type="term" value="F:zinc ion binding"/>
    <property type="evidence" value="ECO:0007669"/>
    <property type="project" value="UniProtKB-KW"/>
</dbReference>
<proteinExistence type="predicted"/>
<gene>
    <name evidence="7" type="ORF">B9Z19DRAFT_742504</name>
</gene>
<dbReference type="Proteomes" id="UP000244722">
    <property type="component" value="Unassembled WGS sequence"/>
</dbReference>
<keyword evidence="2 4" id="KW-0863">Zinc-finger</keyword>
<dbReference type="SMART" id="SM00184">
    <property type="entry name" value="RING"/>
    <property type="match status" value="2"/>
</dbReference>
<dbReference type="InterPro" id="IPR013083">
    <property type="entry name" value="Znf_RING/FYVE/PHD"/>
</dbReference>
<organism evidence="7 8">
    <name type="scientific">Tuber borchii</name>
    <name type="common">White truffle</name>
    <dbReference type="NCBI Taxonomy" id="42251"/>
    <lineage>
        <taxon>Eukaryota</taxon>
        <taxon>Fungi</taxon>
        <taxon>Dikarya</taxon>
        <taxon>Ascomycota</taxon>
        <taxon>Pezizomycotina</taxon>
        <taxon>Pezizomycetes</taxon>
        <taxon>Pezizales</taxon>
        <taxon>Tuberaceae</taxon>
        <taxon>Tuber</taxon>
    </lineage>
</organism>
<feature type="domain" description="RING-type" evidence="5">
    <location>
        <begin position="196"/>
        <end position="234"/>
    </location>
</feature>
<dbReference type="PANTHER" id="PTHR23327">
    <property type="entry name" value="RING FINGER PROTEIN 127"/>
    <property type="match status" value="1"/>
</dbReference>
<dbReference type="Gene3D" id="3.30.40.10">
    <property type="entry name" value="Zinc/RING finger domain, C3HC4 (zinc finger)"/>
    <property type="match status" value="2"/>
</dbReference>
<dbReference type="AlphaFoldDB" id="A0A2T6ZXX2"/>
<dbReference type="Gene3D" id="2.30.130.40">
    <property type="entry name" value="LON domain-like"/>
    <property type="match status" value="1"/>
</dbReference>
<dbReference type="SUPFAM" id="SSF57850">
    <property type="entry name" value="RING/U-box"/>
    <property type="match status" value="2"/>
</dbReference>